<dbReference type="PROSITE" id="PS50961">
    <property type="entry name" value="HTH_LA"/>
    <property type="match status" value="1"/>
</dbReference>
<dbReference type="SMART" id="SM00715">
    <property type="entry name" value="LA"/>
    <property type="match status" value="1"/>
</dbReference>
<feature type="compositionally biased region" description="Basic and acidic residues" evidence="5">
    <location>
        <begin position="1"/>
        <end position="10"/>
    </location>
</feature>
<dbReference type="PANTHER" id="PTHR22792:SF140">
    <property type="entry name" value="ACHILLES, ISOFORM A"/>
    <property type="match status" value="1"/>
</dbReference>
<name>A0A8H4QJ95_9AGAR</name>
<feature type="domain" description="RRM" evidence="6">
    <location>
        <begin position="134"/>
        <end position="223"/>
    </location>
</feature>
<keyword evidence="2 4" id="KW-0694">RNA-binding</keyword>
<dbReference type="CDD" id="cd12291">
    <property type="entry name" value="RRM1_La"/>
    <property type="match status" value="1"/>
</dbReference>
<dbReference type="InterPro" id="IPR035979">
    <property type="entry name" value="RBD_domain_sf"/>
</dbReference>
<dbReference type="GO" id="GO:0006396">
    <property type="term" value="P:RNA processing"/>
    <property type="evidence" value="ECO:0007669"/>
    <property type="project" value="InterPro"/>
</dbReference>
<dbReference type="InterPro" id="IPR036388">
    <property type="entry name" value="WH-like_DNA-bd_sf"/>
</dbReference>
<keyword evidence="3" id="KW-0539">Nucleus</keyword>
<gene>
    <name evidence="9" type="ORF">D9613_003940</name>
</gene>
<dbReference type="GO" id="GO:0003729">
    <property type="term" value="F:mRNA binding"/>
    <property type="evidence" value="ECO:0007669"/>
    <property type="project" value="TreeGrafter"/>
</dbReference>
<dbReference type="Gene3D" id="3.30.70.330">
    <property type="match status" value="2"/>
</dbReference>
<organism evidence="9 10">
    <name type="scientific">Agrocybe pediades</name>
    <dbReference type="NCBI Taxonomy" id="84607"/>
    <lineage>
        <taxon>Eukaryota</taxon>
        <taxon>Fungi</taxon>
        <taxon>Dikarya</taxon>
        <taxon>Basidiomycota</taxon>
        <taxon>Agaricomycotina</taxon>
        <taxon>Agaricomycetes</taxon>
        <taxon>Agaricomycetidae</taxon>
        <taxon>Agaricales</taxon>
        <taxon>Agaricineae</taxon>
        <taxon>Strophariaceae</taxon>
        <taxon>Agrocybe</taxon>
    </lineage>
</organism>
<feature type="compositionally biased region" description="Gly residues" evidence="5">
    <location>
        <begin position="408"/>
        <end position="431"/>
    </location>
</feature>
<evidence type="ECO:0000256" key="2">
    <source>
        <dbReference type="ARBA" id="ARBA00022884"/>
    </source>
</evidence>
<dbReference type="SMART" id="SM00360">
    <property type="entry name" value="RRM"/>
    <property type="match status" value="1"/>
</dbReference>
<dbReference type="GO" id="GO:0005634">
    <property type="term" value="C:nucleus"/>
    <property type="evidence" value="ECO:0007669"/>
    <property type="project" value="UniProtKB-SubCell"/>
</dbReference>
<dbReference type="InterPro" id="IPR002344">
    <property type="entry name" value="Lupus_La"/>
</dbReference>
<comment type="caution">
    <text evidence="9">The sequence shown here is derived from an EMBL/GenBank/DDBJ whole genome shotgun (WGS) entry which is preliminary data.</text>
</comment>
<dbReference type="AlphaFoldDB" id="A0A8H4QJ95"/>
<evidence type="ECO:0000256" key="1">
    <source>
        <dbReference type="ARBA" id="ARBA00004123"/>
    </source>
</evidence>
<feature type="region of interest" description="Disordered" evidence="5">
    <location>
        <begin position="391"/>
        <end position="476"/>
    </location>
</feature>
<dbReference type="InterPro" id="IPR012677">
    <property type="entry name" value="Nucleotide-bd_a/b_plait_sf"/>
</dbReference>
<dbReference type="PROSITE" id="PS50102">
    <property type="entry name" value="RRM"/>
    <property type="match status" value="1"/>
</dbReference>
<evidence type="ECO:0000259" key="6">
    <source>
        <dbReference type="PROSITE" id="PS50102"/>
    </source>
</evidence>
<evidence type="ECO:0000256" key="3">
    <source>
        <dbReference type="ARBA" id="ARBA00023242"/>
    </source>
</evidence>
<dbReference type="InterPro" id="IPR036390">
    <property type="entry name" value="WH_DNA-bd_sf"/>
</dbReference>
<feature type="region of interest" description="Disordered" evidence="5">
    <location>
        <begin position="1"/>
        <end position="42"/>
    </location>
</feature>
<dbReference type="PRINTS" id="PR00302">
    <property type="entry name" value="LUPUSLA"/>
</dbReference>
<evidence type="ECO:0000256" key="4">
    <source>
        <dbReference type="PROSITE-ProRule" id="PRU00332"/>
    </source>
</evidence>
<proteinExistence type="predicted"/>
<dbReference type="GO" id="GO:1990904">
    <property type="term" value="C:ribonucleoprotein complex"/>
    <property type="evidence" value="ECO:0007669"/>
    <property type="project" value="UniProtKB-UniRule"/>
</dbReference>
<dbReference type="InterPro" id="IPR000504">
    <property type="entry name" value="RRM_dom"/>
</dbReference>
<comment type="subcellular location">
    <subcellularLocation>
        <location evidence="1">Nucleus</location>
    </subcellularLocation>
</comment>
<evidence type="ECO:0000259" key="8">
    <source>
        <dbReference type="PROSITE" id="PS51939"/>
    </source>
</evidence>
<feature type="compositionally biased region" description="Basic and acidic residues" evidence="5">
    <location>
        <begin position="432"/>
        <end position="453"/>
    </location>
</feature>
<reference evidence="9 10" key="1">
    <citation type="submission" date="2019-12" db="EMBL/GenBank/DDBJ databases">
        <authorList>
            <person name="Floudas D."/>
            <person name="Bentzer J."/>
            <person name="Ahren D."/>
            <person name="Johansson T."/>
            <person name="Persson P."/>
            <person name="Tunlid A."/>
        </authorList>
    </citation>
    <scope>NUCLEOTIDE SEQUENCE [LARGE SCALE GENOMIC DNA]</scope>
    <source>
        <strain evidence="9 10">CBS 102.39</strain>
    </source>
</reference>
<dbReference type="PROSITE" id="PS51939">
    <property type="entry name" value="XRRM"/>
    <property type="match status" value="1"/>
</dbReference>
<evidence type="ECO:0000313" key="9">
    <source>
        <dbReference type="EMBL" id="KAF4611811.1"/>
    </source>
</evidence>
<feature type="domain" description="XRRM" evidence="8">
    <location>
        <begin position="295"/>
        <end position="417"/>
    </location>
</feature>
<dbReference type="EMBL" id="JAACJL010000057">
    <property type="protein sequence ID" value="KAF4611811.1"/>
    <property type="molecule type" value="Genomic_DNA"/>
</dbReference>
<dbReference type="Pfam" id="PF05383">
    <property type="entry name" value="La"/>
    <property type="match status" value="1"/>
</dbReference>
<evidence type="ECO:0000256" key="5">
    <source>
        <dbReference type="SAM" id="MobiDB-lite"/>
    </source>
</evidence>
<feature type="domain" description="HTH La-type RNA-binding" evidence="7">
    <location>
        <begin position="37"/>
        <end position="129"/>
    </location>
</feature>
<dbReference type="SUPFAM" id="SSF54928">
    <property type="entry name" value="RNA-binding domain, RBD"/>
    <property type="match status" value="1"/>
</dbReference>
<sequence length="496" mass="54977">MAEVAVEKPVEATTSVPEVAASTEAPTTTSQDVTMSEGPSPEKLKKAMKQIEFYFADANLPYDKFMWTLYSKDPEHWVSLETVGSFKRMRDYSAEGMEFLAKAVKNSTFLEVDPTGTKVRRTTEPQEPKAVFERSVYAKGLPEEETDDLQGKLEDFFEQYGNVSAVRMRRDEKKKFKGSVFVEFTDFETVDQFLKADPKPTWEGKELLIMTKGDYCEMKIKEKGLTGKSAIYRRELISARKFDAFREMAKGKHTPGKEGEEKEEKKDVFLEFLGHKILIKKNEEGFGVIDEADIPFVKGVTMKFDGCGGDVAWSEVKDPIKARFDGKAPYIKYARGENSGLVGFYKPLTEEDIEYVKTTIKTINNHEVTWSLPTEEEEKQFEIERAQAAAKNAFNQGNSRDSGKGKGGRGGARGRGGRGGGGRGRGGNRGGNRGDRDRNAEAKEKANGEEVGEKRKRAVEPDGGPDVGVRGKAAPPAIVSVKRVKTNDGTAADASS</sequence>
<protein>
    <recommendedName>
        <fullName evidence="11">Lupus La protein</fullName>
    </recommendedName>
</protein>
<dbReference type="SUPFAM" id="SSF46785">
    <property type="entry name" value="Winged helix' DNA-binding domain"/>
    <property type="match status" value="1"/>
</dbReference>
<evidence type="ECO:0008006" key="11">
    <source>
        <dbReference type="Google" id="ProtNLM"/>
    </source>
</evidence>
<feature type="compositionally biased region" description="Polar residues" evidence="5">
    <location>
        <begin position="24"/>
        <end position="34"/>
    </location>
</feature>
<evidence type="ECO:0000259" key="7">
    <source>
        <dbReference type="PROSITE" id="PS50961"/>
    </source>
</evidence>
<dbReference type="Pfam" id="PF00076">
    <property type="entry name" value="RRM_1"/>
    <property type="match status" value="1"/>
</dbReference>
<dbReference type="InterPro" id="IPR014886">
    <property type="entry name" value="La_xRRM"/>
</dbReference>
<dbReference type="InterPro" id="IPR045180">
    <property type="entry name" value="La_dom_prot"/>
</dbReference>
<accession>A0A8H4QJ95</accession>
<dbReference type="Proteomes" id="UP000521872">
    <property type="component" value="Unassembled WGS sequence"/>
</dbReference>
<dbReference type="InterPro" id="IPR006630">
    <property type="entry name" value="La_HTH"/>
</dbReference>
<evidence type="ECO:0000313" key="10">
    <source>
        <dbReference type="Proteomes" id="UP000521872"/>
    </source>
</evidence>
<dbReference type="Gene3D" id="1.10.10.10">
    <property type="entry name" value="Winged helix-like DNA-binding domain superfamily/Winged helix DNA-binding domain"/>
    <property type="match status" value="1"/>
</dbReference>
<keyword evidence="10" id="KW-1185">Reference proteome</keyword>
<dbReference type="PANTHER" id="PTHR22792">
    <property type="entry name" value="LUPUS LA PROTEIN-RELATED"/>
    <property type="match status" value="1"/>
</dbReference>